<accession>A0A239Z3A0</accession>
<dbReference type="GO" id="GO:0015086">
    <property type="term" value="F:cadmium ion transmembrane transporter activity"/>
    <property type="evidence" value="ECO:0007669"/>
    <property type="project" value="TreeGrafter"/>
</dbReference>
<dbReference type="PANTHER" id="PTHR11706:SF2">
    <property type="entry name" value="TRANSPORTER PROTEIN"/>
    <property type="match status" value="1"/>
</dbReference>
<dbReference type="AlphaFoldDB" id="A0A239Z3A0"/>
<evidence type="ECO:0000256" key="2">
    <source>
        <dbReference type="ARBA" id="ARBA00022692"/>
    </source>
</evidence>
<evidence type="ECO:0000256" key="1">
    <source>
        <dbReference type="ARBA" id="ARBA00004141"/>
    </source>
</evidence>
<keyword evidence="7" id="KW-1185">Reference proteome</keyword>
<dbReference type="GO" id="GO:0034755">
    <property type="term" value="P:iron ion transmembrane transport"/>
    <property type="evidence" value="ECO:0007669"/>
    <property type="project" value="TreeGrafter"/>
</dbReference>
<sequence>MNNNKGFENIDKPFEFTAKHRRILWGAVFLMATSSIGPAFLTQTAVFTEQFLASFAFAILASIIIDVGAQINIWRVITVVGKGGQDIANDVFKGLGSFIAVLIAIGGLAFNIGNVAGAGLGLNAIFGIDVRIGAGITGVLAILIFIVKNAQKVVDILTQILGVLMIGIVAYVMVLTKPPVAEAAQKMIMPDEINSLIVPIITLVGGTVGGYITFAGAHRLLEAGITGKHYIPFVNRAAVSGIVTTGVMRTFLFLAVLGVVVTGFTLNPDNPPASVFEHVLGPVGKQVFGVVLFSAALSSVIGCAYTSTTFIQSLHPAIKNHRNLVIIMFIVVSSIVFLTIGKPVKLLIIAGALNGLILPVTLGTILIASRKKSIVGDYKHPTWMLVLGVIAVLTTLIAGILSLQGLQALWNQ</sequence>
<feature type="transmembrane region" description="Helical" evidence="5">
    <location>
        <begin position="286"/>
        <end position="311"/>
    </location>
</feature>
<keyword evidence="3 5" id="KW-1133">Transmembrane helix</keyword>
<dbReference type="Pfam" id="PF01566">
    <property type="entry name" value="Nramp"/>
    <property type="match status" value="1"/>
</dbReference>
<keyword evidence="2 5" id="KW-0812">Transmembrane</keyword>
<feature type="transmembrane region" description="Helical" evidence="5">
    <location>
        <begin position="153"/>
        <end position="176"/>
    </location>
</feature>
<gene>
    <name evidence="6" type="ORF">SAMEA4384403_01159</name>
</gene>
<keyword evidence="4 5" id="KW-0472">Membrane</keyword>
<evidence type="ECO:0000256" key="5">
    <source>
        <dbReference type="SAM" id="Phobius"/>
    </source>
</evidence>
<name>A0A239Z3A0_9STAP</name>
<feature type="transmembrane region" description="Helical" evidence="5">
    <location>
        <begin position="238"/>
        <end position="266"/>
    </location>
</feature>
<evidence type="ECO:0000313" key="6">
    <source>
        <dbReference type="EMBL" id="SNV65799.1"/>
    </source>
</evidence>
<dbReference type="GO" id="GO:0005384">
    <property type="term" value="F:manganese ion transmembrane transporter activity"/>
    <property type="evidence" value="ECO:0007669"/>
    <property type="project" value="TreeGrafter"/>
</dbReference>
<reference evidence="6 7" key="1">
    <citation type="submission" date="2017-06" db="EMBL/GenBank/DDBJ databases">
        <authorList>
            <consortium name="Pathogen Informatics"/>
        </authorList>
    </citation>
    <scope>NUCLEOTIDE SEQUENCE [LARGE SCALE GENOMIC DNA]</scope>
    <source>
        <strain evidence="6 7">NCTC13839</strain>
    </source>
</reference>
<feature type="transmembrane region" description="Helical" evidence="5">
    <location>
        <begin position="53"/>
        <end position="74"/>
    </location>
</feature>
<evidence type="ECO:0000313" key="7">
    <source>
        <dbReference type="Proteomes" id="UP000242084"/>
    </source>
</evidence>
<protein>
    <submittedName>
        <fullName evidence="6">Branched chain amino acids transporter</fullName>
    </submittedName>
</protein>
<evidence type="ECO:0000256" key="4">
    <source>
        <dbReference type="ARBA" id="ARBA00023136"/>
    </source>
</evidence>
<dbReference type="Proteomes" id="UP000242084">
    <property type="component" value="Chromosome 1"/>
</dbReference>
<feature type="transmembrane region" description="Helical" evidence="5">
    <location>
        <begin position="381"/>
        <end position="403"/>
    </location>
</feature>
<feature type="transmembrane region" description="Helical" evidence="5">
    <location>
        <begin position="323"/>
        <end position="340"/>
    </location>
</feature>
<dbReference type="OrthoDB" id="141480at2"/>
<dbReference type="InterPro" id="IPR001046">
    <property type="entry name" value="NRAMP_fam"/>
</dbReference>
<dbReference type="PANTHER" id="PTHR11706">
    <property type="entry name" value="SOLUTE CARRIER PROTEIN FAMILY 11 MEMBER"/>
    <property type="match status" value="1"/>
</dbReference>
<comment type="subcellular location">
    <subcellularLocation>
        <location evidence="1">Membrane</location>
        <topology evidence="1">Multi-pass membrane protein</topology>
    </subcellularLocation>
</comment>
<dbReference type="KEGG" id="sste:SAMEA4384403_1159"/>
<evidence type="ECO:0000256" key="3">
    <source>
        <dbReference type="ARBA" id="ARBA00022989"/>
    </source>
</evidence>
<organism evidence="6 7">
    <name type="scientific">Mammaliicoccus stepanovicii</name>
    <dbReference type="NCBI Taxonomy" id="643214"/>
    <lineage>
        <taxon>Bacteria</taxon>
        <taxon>Bacillati</taxon>
        <taxon>Bacillota</taxon>
        <taxon>Bacilli</taxon>
        <taxon>Bacillales</taxon>
        <taxon>Staphylococcaceae</taxon>
        <taxon>Mammaliicoccus</taxon>
    </lineage>
</organism>
<feature type="transmembrane region" description="Helical" evidence="5">
    <location>
        <begin position="124"/>
        <end position="146"/>
    </location>
</feature>
<dbReference type="RefSeq" id="WP_095087673.1">
    <property type="nucleotide sequence ID" value="NZ_BMDM01000002.1"/>
</dbReference>
<feature type="transmembrane region" description="Helical" evidence="5">
    <location>
        <begin position="196"/>
        <end position="217"/>
    </location>
</feature>
<feature type="transmembrane region" description="Helical" evidence="5">
    <location>
        <begin position="95"/>
        <end position="112"/>
    </location>
</feature>
<feature type="transmembrane region" description="Helical" evidence="5">
    <location>
        <begin position="23"/>
        <end position="41"/>
    </location>
</feature>
<feature type="transmembrane region" description="Helical" evidence="5">
    <location>
        <begin position="346"/>
        <end position="369"/>
    </location>
</feature>
<proteinExistence type="predicted"/>
<dbReference type="GO" id="GO:0005886">
    <property type="term" value="C:plasma membrane"/>
    <property type="evidence" value="ECO:0007669"/>
    <property type="project" value="TreeGrafter"/>
</dbReference>
<dbReference type="EMBL" id="LT906462">
    <property type="protein sequence ID" value="SNV65799.1"/>
    <property type="molecule type" value="Genomic_DNA"/>
</dbReference>